<dbReference type="GO" id="GO:0055052">
    <property type="term" value="C:ATP-binding cassette (ABC) transporter complex, substrate-binding subunit-containing"/>
    <property type="evidence" value="ECO:0007669"/>
    <property type="project" value="TreeGrafter"/>
</dbReference>
<proteinExistence type="predicted"/>
<accession>A0A090IBR8</accession>
<dbReference type="InterPro" id="IPR012340">
    <property type="entry name" value="NA-bd_OB-fold"/>
</dbReference>
<name>A0A090IBR8_9GAMM</name>
<dbReference type="Proteomes" id="UP000032427">
    <property type="component" value="Chromosome 2"/>
</dbReference>
<evidence type="ECO:0000313" key="5">
    <source>
        <dbReference type="EMBL" id="CED56894.1"/>
    </source>
</evidence>
<dbReference type="SUPFAM" id="SSF52540">
    <property type="entry name" value="P-loop containing nucleoside triphosphate hydrolases"/>
    <property type="match status" value="1"/>
</dbReference>
<dbReference type="Gene3D" id="2.40.50.140">
    <property type="entry name" value="Nucleic acid-binding proteins"/>
    <property type="match status" value="1"/>
</dbReference>
<dbReference type="KEGG" id="awd:AWOD_II_0245"/>
<keyword evidence="2" id="KW-0547">Nucleotide-binding</keyword>
<dbReference type="GO" id="GO:0005524">
    <property type="term" value="F:ATP binding"/>
    <property type="evidence" value="ECO:0007669"/>
    <property type="project" value="UniProtKB-KW"/>
</dbReference>
<dbReference type="GO" id="GO:0016887">
    <property type="term" value="F:ATP hydrolysis activity"/>
    <property type="evidence" value="ECO:0007669"/>
    <property type="project" value="InterPro"/>
</dbReference>
<reference evidence="6" key="1">
    <citation type="submission" date="2014-09" db="EMBL/GenBank/DDBJ databases">
        <authorList>
            <person name="Hjerde E."/>
        </authorList>
    </citation>
    <scope>NUCLEOTIDE SEQUENCE [LARGE SCALE GENOMIC DNA]</scope>
    <source>
        <strain evidence="6">06/09/139</strain>
    </source>
</reference>
<dbReference type="STRING" id="80852.AWOD_II_0245"/>
<dbReference type="SUPFAM" id="SSF50331">
    <property type="entry name" value="MOP-like"/>
    <property type="match status" value="1"/>
</dbReference>
<keyword evidence="6" id="KW-1185">Reference proteome</keyword>
<gene>
    <name evidence="5" type="ORF">AWOD_II_0245</name>
</gene>
<evidence type="ECO:0000256" key="2">
    <source>
        <dbReference type="ARBA" id="ARBA00022741"/>
    </source>
</evidence>
<dbReference type="OrthoDB" id="9802264at2"/>
<dbReference type="PROSITE" id="PS00211">
    <property type="entry name" value="ABC_TRANSPORTER_1"/>
    <property type="match status" value="1"/>
</dbReference>
<dbReference type="GeneID" id="28542490"/>
<organism evidence="5 6">
    <name type="scientific">Aliivibrio wodanis</name>
    <dbReference type="NCBI Taxonomy" id="80852"/>
    <lineage>
        <taxon>Bacteria</taxon>
        <taxon>Pseudomonadati</taxon>
        <taxon>Pseudomonadota</taxon>
        <taxon>Gammaproteobacteria</taxon>
        <taxon>Vibrionales</taxon>
        <taxon>Vibrionaceae</taxon>
        <taxon>Aliivibrio</taxon>
    </lineage>
</organism>
<dbReference type="Pfam" id="PF00005">
    <property type="entry name" value="ABC_tran"/>
    <property type="match status" value="1"/>
</dbReference>
<dbReference type="InterPro" id="IPR003593">
    <property type="entry name" value="AAA+_ATPase"/>
</dbReference>
<dbReference type="GO" id="GO:0140359">
    <property type="term" value="F:ABC-type transporter activity"/>
    <property type="evidence" value="ECO:0007669"/>
    <property type="project" value="InterPro"/>
</dbReference>
<dbReference type="FunFam" id="3.40.50.300:FF:000042">
    <property type="entry name" value="Maltose/maltodextrin ABC transporter, ATP-binding protein"/>
    <property type="match status" value="1"/>
</dbReference>
<dbReference type="SMART" id="SM00382">
    <property type="entry name" value="AAA"/>
    <property type="match status" value="1"/>
</dbReference>
<evidence type="ECO:0000313" key="6">
    <source>
        <dbReference type="Proteomes" id="UP000032427"/>
    </source>
</evidence>
<sequence length="378" mass="42308">MSKISLRNINKKYPNADTCSVRDFNLDIEEGEFIVLVGPSGCGKSTTLRMIAGLEDITDGEFIIDGEVVNDVSSKDRDIAMVFQSYALYPHMSVRDNVGYGLKLRNYPSDEIKESVDNISEDLFLKEYLERKPKELSGGQRQRVALGRAMVRTPKLYLMDEPLSNLDAKLRTTTRTEISRMHRAKGAITIYVTHDQVEAMTMADRIVLMSMGEVQQIGSPKELFTNPKNCFVATFMGMPSMNLIEGTYEGGQFMCHSFTITLNESDQKILNDAGYNGKSVTLGARSSAIRSGKKYREAFPDCCFEVTAMNSEYLGDAINVFFNAAPMNMFVGTLGTGEPDVDIDEKITLVIDNTKLHFFDTETEESIKYSIKSAEFNK</sequence>
<dbReference type="InterPro" id="IPR015855">
    <property type="entry name" value="ABC_transpr_MalK-like"/>
</dbReference>
<dbReference type="PATRIC" id="fig|80852.17.peg.2996"/>
<keyword evidence="1" id="KW-0813">Transport</keyword>
<dbReference type="HOGENOM" id="CLU_000604_1_1_6"/>
<dbReference type="InterPro" id="IPR008995">
    <property type="entry name" value="Mo/tungstate-bd_C_term_dom"/>
</dbReference>
<dbReference type="InterPro" id="IPR040582">
    <property type="entry name" value="OB_MalK-like"/>
</dbReference>
<feature type="domain" description="ABC transporter" evidence="4">
    <location>
        <begin position="4"/>
        <end position="236"/>
    </location>
</feature>
<dbReference type="GO" id="GO:0008643">
    <property type="term" value="P:carbohydrate transport"/>
    <property type="evidence" value="ECO:0007669"/>
    <property type="project" value="InterPro"/>
</dbReference>
<dbReference type="InterPro" id="IPR047641">
    <property type="entry name" value="ABC_transpr_MalK/UgpC-like"/>
</dbReference>
<protein>
    <submittedName>
        <fullName evidence="5">ABC transporter, ATP-binding protein</fullName>
    </submittedName>
</protein>
<evidence type="ECO:0000259" key="4">
    <source>
        <dbReference type="PROSITE" id="PS50893"/>
    </source>
</evidence>
<dbReference type="CDD" id="cd03301">
    <property type="entry name" value="ABC_MalK_N"/>
    <property type="match status" value="1"/>
</dbReference>
<dbReference type="PANTHER" id="PTHR43875">
    <property type="entry name" value="MALTODEXTRIN IMPORT ATP-BINDING PROTEIN MSMX"/>
    <property type="match status" value="1"/>
</dbReference>
<dbReference type="EMBL" id="LN554847">
    <property type="protein sequence ID" value="CED56894.1"/>
    <property type="molecule type" value="Genomic_DNA"/>
</dbReference>
<dbReference type="PROSITE" id="PS50893">
    <property type="entry name" value="ABC_TRANSPORTER_2"/>
    <property type="match status" value="1"/>
</dbReference>
<dbReference type="Pfam" id="PF17912">
    <property type="entry name" value="OB_MalK"/>
    <property type="match status" value="1"/>
</dbReference>
<evidence type="ECO:0000256" key="1">
    <source>
        <dbReference type="ARBA" id="ARBA00022448"/>
    </source>
</evidence>
<dbReference type="Gene3D" id="3.40.50.300">
    <property type="entry name" value="P-loop containing nucleotide triphosphate hydrolases"/>
    <property type="match status" value="1"/>
</dbReference>
<dbReference type="InterPro" id="IPR003439">
    <property type="entry name" value="ABC_transporter-like_ATP-bd"/>
</dbReference>
<keyword evidence="3 5" id="KW-0067">ATP-binding</keyword>
<dbReference type="PANTHER" id="PTHR43875:SF1">
    <property type="entry name" value="OSMOPROTECTIVE COMPOUNDS UPTAKE ATP-BINDING PROTEIN GGTA"/>
    <property type="match status" value="1"/>
</dbReference>
<dbReference type="AlphaFoldDB" id="A0A090IBR8"/>
<evidence type="ECO:0000256" key="3">
    <source>
        <dbReference type="ARBA" id="ARBA00022840"/>
    </source>
</evidence>
<dbReference type="Gene3D" id="2.40.50.100">
    <property type="match status" value="1"/>
</dbReference>
<dbReference type="InterPro" id="IPR027417">
    <property type="entry name" value="P-loop_NTPase"/>
</dbReference>
<dbReference type="InterPro" id="IPR017871">
    <property type="entry name" value="ABC_transporter-like_CS"/>
</dbReference>